<keyword evidence="2 5" id="KW-0378">Hydrolase</keyword>
<dbReference type="EMBL" id="AOIP01000060">
    <property type="protein sequence ID" value="ELY98768.1"/>
    <property type="molecule type" value="Genomic_DNA"/>
</dbReference>
<dbReference type="ESTHER" id="9eury-m0an04">
    <property type="family name" value="Hormone-sensitive_lipase_like"/>
</dbReference>
<dbReference type="PROSITE" id="PS01173">
    <property type="entry name" value="LIPASE_GDXG_HIS"/>
    <property type="match status" value="1"/>
</dbReference>
<dbReference type="Pfam" id="PF07859">
    <property type="entry name" value="Abhydrolase_3"/>
    <property type="match status" value="1"/>
</dbReference>
<dbReference type="PATRIC" id="fig|1227491.4.peg.4241"/>
<dbReference type="PANTHER" id="PTHR48081">
    <property type="entry name" value="AB HYDROLASE SUPERFAMILY PROTEIN C4A8.06C"/>
    <property type="match status" value="1"/>
</dbReference>
<comment type="caution">
    <text evidence="5">The sequence shown here is derived from an EMBL/GenBank/DDBJ whole genome shotgun (WGS) entry which is preliminary data.</text>
</comment>
<dbReference type="PANTHER" id="PTHR48081:SF8">
    <property type="entry name" value="ALPHA_BETA HYDROLASE FOLD-3 DOMAIN-CONTAINING PROTEIN-RELATED"/>
    <property type="match status" value="1"/>
</dbReference>
<dbReference type="AlphaFoldDB" id="M0AN04"/>
<organism evidence="5 6">
    <name type="scientific">Natrialba aegyptia DSM 13077</name>
    <dbReference type="NCBI Taxonomy" id="1227491"/>
    <lineage>
        <taxon>Archaea</taxon>
        <taxon>Methanobacteriati</taxon>
        <taxon>Methanobacteriota</taxon>
        <taxon>Stenosarchaea group</taxon>
        <taxon>Halobacteria</taxon>
        <taxon>Halobacteriales</taxon>
        <taxon>Natrialbaceae</taxon>
        <taxon>Natrialba</taxon>
    </lineage>
</organism>
<comment type="similarity">
    <text evidence="1">Belongs to the 'GDXG' lipolytic enzyme family.</text>
</comment>
<feature type="domain" description="Alpha/beta hydrolase fold-3" evidence="4">
    <location>
        <begin position="96"/>
        <end position="305"/>
    </location>
</feature>
<evidence type="ECO:0000313" key="5">
    <source>
        <dbReference type="EMBL" id="ELY98768.1"/>
    </source>
</evidence>
<proteinExistence type="inferred from homology"/>
<accession>M0AN04</accession>
<reference evidence="5 6" key="1">
    <citation type="journal article" date="2014" name="PLoS Genet.">
        <title>Phylogenetically driven sequencing of extremely halophilic archaea reveals strategies for static and dynamic osmo-response.</title>
        <authorList>
            <person name="Becker E.A."/>
            <person name="Seitzer P.M."/>
            <person name="Tritt A."/>
            <person name="Larsen D."/>
            <person name="Krusor M."/>
            <person name="Yao A.I."/>
            <person name="Wu D."/>
            <person name="Madern D."/>
            <person name="Eisen J.A."/>
            <person name="Darling A.E."/>
            <person name="Facciotti M.T."/>
        </authorList>
    </citation>
    <scope>NUCLEOTIDE SEQUENCE [LARGE SCALE GENOMIC DNA]</scope>
    <source>
        <strain evidence="5 6">DSM 13077</strain>
    </source>
</reference>
<feature type="region of interest" description="Disordered" evidence="3">
    <location>
        <begin position="1"/>
        <end position="22"/>
    </location>
</feature>
<evidence type="ECO:0000256" key="3">
    <source>
        <dbReference type="SAM" id="MobiDB-lite"/>
    </source>
</evidence>
<dbReference type="RefSeq" id="WP_006667599.1">
    <property type="nucleotide sequence ID" value="NZ_AOIP01000060.1"/>
</dbReference>
<dbReference type="GO" id="GO:0016787">
    <property type="term" value="F:hydrolase activity"/>
    <property type="evidence" value="ECO:0007669"/>
    <property type="project" value="UniProtKB-KW"/>
</dbReference>
<evidence type="ECO:0000313" key="6">
    <source>
        <dbReference type="Proteomes" id="UP000011591"/>
    </source>
</evidence>
<dbReference type="OrthoDB" id="33195at2157"/>
<dbReference type="InterPro" id="IPR029058">
    <property type="entry name" value="AB_hydrolase_fold"/>
</dbReference>
<dbReference type="Gene3D" id="3.40.50.1820">
    <property type="entry name" value="alpha/beta hydrolase"/>
    <property type="match status" value="1"/>
</dbReference>
<evidence type="ECO:0000256" key="1">
    <source>
        <dbReference type="ARBA" id="ARBA00010515"/>
    </source>
</evidence>
<keyword evidence="6" id="KW-1185">Reference proteome</keyword>
<dbReference type="Proteomes" id="UP000011591">
    <property type="component" value="Unassembled WGS sequence"/>
</dbReference>
<gene>
    <name evidence="5" type="ORF">C480_21114</name>
</gene>
<evidence type="ECO:0000256" key="2">
    <source>
        <dbReference type="ARBA" id="ARBA00022801"/>
    </source>
</evidence>
<protein>
    <submittedName>
        <fullName evidence="5">Alpha/beta hydrolase</fullName>
    </submittedName>
</protein>
<name>M0AN04_9EURY</name>
<dbReference type="SUPFAM" id="SSF53474">
    <property type="entry name" value="alpha/beta-Hydrolases"/>
    <property type="match status" value="1"/>
</dbReference>
<dbReference type="InterPro" id="IPR002168">
    <property type="entry name" value="Lipase_GDXG_HIS_AS"/>
</dbReference>
<sequence>MMQIDHTQSEIESDELRAEELDSDAQALLNTLEDEGAPDLTQLSPEQARTLLGDLFTPDVEPEPVASVDDRKIPAYARDIRVRIYDPDPDQTLPAVVYFHGGGWVVGSIDTHDKVARSVANHGQCVVVSVDYRKGPEHPFPGAVEDAYVATKWTADNAAELGAGAGLAVAGESAGATLATVVAQMAVEKELGAPEIDHQVLFYPVTDHSFDTESYEVNAENYFLTTRGMVWFWNHYLRNDIDGANLRASPLRAPERVLAELPPVTMYSSGYDPLRTEQFAYGRALAAAGVSVEHTHYEDMIHDFANMSQLADPFPAVEAGADVQERAGKALREAFE</sequence>
<dbReference type="InterPro" id="IPR013094">
    <property type="entry name" value="AB_hydrolase_3"/>
</dbReference>
<evidence type="ECO:0000259" key="4">
    <source>
        <dbReference type="Pfam" id="PF07859"/>
    </source>
</evidence>
<dbReference type="InterPro" id="IPR050300">
    <property type="entry name" value="GDXG_lipolytic_enzyme"/>
</dbReference>